<dbReference type="Proteomes" id="UP001488838">
    <property type="component" value="Unassembled WGS sequence"/>
</dbReference>
<evidence type="ECO:0000313" key="14">
    <source>
        <dbReference type="Proteomes" id="UP001488838"/>
    </source>
</evidence>
<evidence type="ECO:0000256" key="11">
    <source>
        <dbReference type="RuleBase" id="RU364061"/>
    </source>
</evidence>
<keyword evidence="4 11" id="KW-0589">Pheromone response</keyword>
<keyword evidence="9 11" id="KW-0675">Receptor</keyword>
<comment type="similarity">
    <text evidence="2 11">Belongs to the G-protein coupled receptor 1 family.</text>
</comment>
<dbReference type="InterPro" id="IPR004072">
    <property type="entry name" value="Vmron_rcpt_1"/>
</dbReference>
<protein>
    <recommendedName>
        <fullName evidence="11">Vomeronasal type-1 receptor</fullName>
    </recommendedName>
</protein>
<evidence type="ECO:0000256" key="3">
    <source>
        <dbReference type="ARBA" id="ARBA00022475"/>
    </source>
</evidence>
<evidence type="ECO:0000256" key="7">
    <source>
        <dbReference type="ARBA" id="ARBA00023040"/>
    </source>
</evidence>
<dbReference type="EMBL" id="JBBHLL010000396">
    <property type="protein sequence ID" value="KAK7803999.1"/>
    <property type="molecule type" value="Genomic_DNA"/>
</dbReference>
<evidence type="ECO:0000256" key="4">
    <source>
        <dbReference type="ARBA" id="ARBA00022507"/>
    </source>
</evidence>
<evidence type="ECO:0000256" key="10">
    <source>
        <dbReference type="ARBA" id="ARBA00023224"/>
    </source>
</evidence>
<organism evidence="13 14">
    <name type="scientific">Myodes glareolus</name>
    <name type="common">Bank vole</name>
    <name type="synonym">Clethrionomys glareolus</name>
    <dbReference type="NCBI Taxonomy" id="447135"/>
    <lineage>
        <taxon>Eukaryota</taxon>
        <taxon>Metazoa</taxon>
        <taxon>Chordata</taxon>
        <taxon>Craniata</taxon>
        <taxon>Vertebrata</taxon>
        <taxon>Euteleostomi</taxon>
        <taxon>Mammalia</taxon>
        <taxon>Eutheria</taxon>
        <taxon>Euarchontoglires</taxon>
        <taxon>Glires</taxon>
        <taxon>Rodentia</taxon>
        <taxon>Myomorpha</taxon>
        <taxon>Muroidea</taxon>
        <taxon>Cricetidae</taxon>
        <taxon>Arvicolinae</taxon>
        <taxon>Myodes</taxon>
    </lineage>
</organism>
<sequence length="122" mass="13937">MEQHKQKIQHIRSHHGSNRKSPESRATQNILVLSKEQSGFPALWEVQVPLRRSFITDRIASLHLAPNVDQKSAVYSAICWKKEDKLGLFQGPRIGWKERLVRGVQGTFGCLKYIHHQDAAVS</sequence>
<reference evidence="13 14" key="1">
    <citation type="journal article" date="2023" name="bioRxiv">
        <title>Conserved and derived expression patterns and positive selection on dental genes reveal complex evolutionary context of ever-growing rodent molars.</title>
        <authorList>
            <person name="Calamari Z.T."/>
            <person name="Song A."/>
            <person name="Cohen E."/>
            <person name="Akter M."/>
            <person name="Roy R.D."/>
            <person name="Hallikas O."/>
            <person name="Christensen M.M."/>
            <person name="Li P."/>
            <person name="Marangoni P."/>
            <person name="Jernvall J."/>
            <person name="Klein O.D."/>
        </authorList>
    </citation>
    <scope>NUCLEOTIDE SEQUENCE [LARGE SCALE GENOMIC DNA]</scope>
    <source>
        <strain evidence="13">V071</strain>
    </source>
</reference>
<keyword evidence="3 11" id="KW-1003">Cell membrane</keyword>
<keyword evidence="7 11" id="KW-0297">G-protein coupled receptor</keyword>
<dbReference type="GO" id="GO:0016503">
    <property type="term" value="F:pheromone receptor activity"/>
    <property type="evidence" value="ECO:0007669"/>
    <property type="project" value="InterPro"/>
</dbReference>
<dbReference type="GO" id="GO:0019236">
    <property type="term" value="P:response to pheromone"/>
    <property type="evidence" value="ECO:0007669"/>
    <property type="project" value="UniProtKB-KW"/>
</dbReference>
<evidence type="ECO:0000256" key="2">
    <source>
        <dbReference type="ARBA" id="ARBA00010663"/>
    </source>
</evidence>
<evidence type="ECO:0000256" key="5">
    <source>
        <dbReference type="ARBA" id="ARBA00022692"/>
    </source>
</evidence>
<feature type="compositionally biased region" description="Basic residues" evidence="12">
    <location>
        <begin position="1"/>
        <end position="18"/>
    </location>
</feature>
<gene>
    <name evidence="13" type="ORF">U0070_008180</name>
</gene>
<evidence type="ECO:0000256" key="12">
    <source>
        <dbReference type="SAM" id="MobiDB-lite"/>
    </source>
</evidence>
<name>A0AAW0HPI4_MYOGA</name>
<evidence type="ECO:0000256" key="6">
    <source>
        <dbReference type="ARBA" id="ARBA00022989"/>
    </source>
</evidence>
<dbReference type="AlphaFoldDB" id="A0AAW0HPI4"/>
<comment type="caution">
    <text evidence="13">The sequence shown here is derived from an EMBL/GenBank/DDBJ whole genome shotgun (WGS) entry which is preliminary data.</text>
</comment>
<dbReference type="Pfam" id="PF03402">
    <property type="entry name" value="V1R"/>
    <property type="match status" value="1"/>
</dbReference>
<proteinExistence type="inferred from homology"/>
<comment type="subcellular location">
    <subcellularLocation>
        <location evidence="1 11">Cell membrane</location>
        <topology evidence="1 11">Multi-pass membrane protein</topology>
    </subcellularLocation>
</comment>
<evidence type="ECO:0000256" key="9">
    <source>
        <dbReference type="ARBA" id="ARBA00023170"/>
    </source>
</evidence>
<keyword evidence="10 11" id="KW-0807">Transducer</keyword>
<evidence type="ECO:0000313" key="13">
    <source>
        <dbReference type="EMBL" id="KAK7803999.1"/>
    </source>
</evidence>
<feature type="region of interest" description="Disordered" evidence="12">
    <location>
        <begin position="1"/>
        <end position="27"/>
    </location>
</feature>
<dbReference type="GO" id="GO:0005886">
    <property type="term" value="C:plasma membrane"/>
    <property type="evidence" value="ECO:0007669"/>
    <property type="project" value="UniProtKB-SubCell"/>
</dbReference>
<keyword evidence="8" id="KW-0472">Membrane</keyword>
<evidence type="ECO:0000256" key="1">
    <source>
        <dbReference type="ARBA" id="ARBA00004651"/>
    </source>
</evidence>
<evidence type="ECO:0000256" key="8">
    <source>
        <dbReference type="ARBA" id="ARBA00023136"/>
    </source>
</evidence>
<keyword evidence="14" id="KW-1185">Reference proteome</keyword>
<keyword evidence="6" id="KW-1133">Transmembrane helix</keyword>
<keyword evidence="5" id="KW-0812">Transmembrane</keyword>
<accession>A0AAW0HPI4</accession>